<dbReference type="FunFam" id="1.10.533.10:FF:000065">
    <property type="entry name" value="Ectodysplasin-A receptor-associated adapter protein"/>
    <property type="match status" value="1"/>
</dbReference>
<dbReference type="PANTHER" id="PTHR28469">
    <property type="entry name" value="ECTODYSPLASIN-A RECEPTOR-ASSOCIATED ADAPTER PROTEIN"/>
    <property type="match status" value="1"/>
</dbReference>
<feature type="domain" description="Death" evidence="7">
    <location>
        <begin position="185"/>
        <end position="263"/>
    </location>
</feature>
<accession>A0AA88PAB1</accession>
<comment type="caution">
    <text evidence="8">The sequence shown here is derived from an EMBL/GenBank/DDBJ whole genome shotgun (WGS) entry which is preliminary data.</text>
</comment>
<evidence type="ECO:0000256" key="4">
    <source>
        <dbReference type="ARBA" id="ARBA00022782"/>
    </source>
</evidence>
<keyword evidence="3" id="KW-0963">Cytoplasm</keyword>
<keyword evidence="4" id="KW-0221">Differentiation</keyword>
<comment type="function">
    <text evidence="5">Adapter protein that interacts with EDAR DEATH domain and couples the receptor to EDA signaling pathway during morphogenesis of ectodermal organs. Mediates the activation of NF-kappa-B.</text>
</comment>
<dbReference type="GO" id="GO:0005737">
    <property type="term" value="C:cytoplasm"/>
    <property type="evidence" value="ECO:0007669"/>
    <property type="project" value="UniProtKB-SubCell"/>
</dbReference>
<evidence type="ECO:0000256" key="1">
    <source>
        <dbReference type="ARBA" id="ARBA00004496"/>
    </source>
</evidence>
<protein>
    <recommendedName>
        <fullName evidence="6">Ectodysplasin-A receptor-associated adapter protein</fullName>
    </recommendedName>
</protein>
<dbReference type="PANTHER" id="PTHR28469:SF1">
    <property type="entry name" value="ECTODYSPLASIN-A RECEPTOR-ASSOCIATED ADAPTER PROTEIN"/>
    <property type="match status" value="1"/>
</dbReference>
<dbReference type="GO" id="GO:0007165">
    <property type="term" value="P:signal transduction"/>
    <property type="evidence" value="ECO:0007669"/>
    <property type="project" value="InterPro"/>
</dbReference>
<proteinExistence type="predicted"/>
<dbReference type="Proteomes" id="UP001187343">
    <property type="component" value="Unassembled WGS sequence"/>
</dbReference>
<reference evidence="8" key="1">
    <citation type="submission" date="2023-08" db="EMBL/GenBank/DDBJ databases">
        <title>Chromosome-level Genome Assembly of mud carp (Cirrhinus molitorella).</title>
        <authorList>
            <person name="Liu H."/>
        </authorList>
    </citation>
    <scope>NUCLEOTIDE SEQUENCE</scope>
    <source>
        <strain evidence="8">Prfri</strain>
        <tissue evidence="8">Muscle</tissue>
    </source>
</reference>
<dbReference type="InterPro" id="IPR000488">
    <property type="entry name" value="Death_dom"/>
</dbReference>
<evidence type="ECO:0000256" key="2">
    <source>
        <dbReference type="ARBA" id="ARBA00022473"/>
    </source>
</evidence>
<name>A0AA88PAB1_9TELE</name>
<evidence type="ECO:0000256" key="5">
    <source>
        <dbReference type="ARBA" id="ARBA00058509"/>
    </source>
</evidence>
<dbReference type="Gene3D" id="1.10.533.10">
    <property type="entry name" value="Death Domain, Fas"/>
    <property type="match status" value="1"/>
</dbReference>
<dbReference type="GO" id="GO:0030154">
    <property type="term" value="P:cell differentiation"/>
    <property type="evidence" value="ECO:0007669"/>
    <property type="project" value="UniProtKB-KW"/>
</dbReference>
<organism evidence="8 9">
    <name type="scientific">Cirrhinus molitorella</name>
    <name type="common">mud carp</name>
    <dbReference type="NCBI Taxonomy" id="172907"/>
    <lineage>
        <taxon>Eukaryota</taxon>
        <taxon>Metazoa</taxon>
        <taxon>Chordata</taxon>
        <taxon>Craniata</taxon>
        <taxon>Vertebrata</taxon>
        <taxon>Euteleostomi</taxon>
        <taxon>Actinopterygii</taxon>
        <taxon>Neopterygii</taxon>
        <taxon>Teleostei</taxon>
        <taxon>Ostariophysi</taxon>
        <taxon>Cypriniformes</taxon>
        <taxon>Cyprinidae</taxon>
        <taxon>Labeoninae</taxon>
        <taxon>Labeonini</taxon>
        <taxon>Cirrhinus</taxon>
    </lineage>
</organism>
<dbReference type="InterPro" id="IPR039200">
    <property type="entry name" value="EDARADD"/>
</dbReference>
<sequence>MSDVQEKLDQVVLSLSCRLYLPGKHALRGEINTGAVHNISIQPSCKGHQRSSPMCETIVVNMTSLKAFVEPFGRVGSEPVEDTDPSSFITDMSLRSNYPIQVTDPQGIRDPVTLQLSSVPPGYLSSAVDRIRQPVENDGSEFIASSTVSSDFGKEHKPCKECLCSAPPPKISDLMNDEDLLYTLRLKLDPTHCTVKNWKNFASRWGMSYDELTLLEQRTHGPIYHSPTQEFLLRYNQKPVTELTQLCQFYQRIDVLRLLQRWMENDWPSRWQQAH</sequence>
<evidence type="ECO:0000313" key="8">
    <source>
        <dbReference type="EMBL" id="KAK2878853.1"/>
    </source>
</evidence>
<evidence type="ECO:0000259" key="7">
    <source>
        <dbReference type="Pfam" id="PF00531"/>
    </source>
</evidence>
<dbReference type="Pfam" id="PF00531">
    <property type="entry name" value="Death"/>
    <property type="match status" value="1"/>
</dbReference>
<keyword evidence="9" id="KW-1185">Reference proteome</keyword>
<dbReference type="AlphaFoldDB" id="A0AA88PAB1"/>
<evidence type="ECO:0000256" key="6">
    <source>
        <dbReference type="ARBA" id="ARBA00070869"/>
    </source>
</evidence>
<evidence type="ECO:0000256" key="3">
    <source>
        <dbReference type="ARBA" id="ARBA00022490"/>
    </source>
</evidence>
<keyword evidence="2" id="KW-0217">Developmental protein</keyword>
<evidence type="ECO:0000313" key="9">
    <source>
        <dbReference type="Proteomes" id="UP001187343"/>
    </source>
</evidence>
<dbReference type="SUPFAM" id="SSF47986">
    <property type="entry name" value="DEATH domain"/>
    <property type="match status" value="1"/>
</dbReference>
<dbReference type="InterPro" id="IPR011029">
    <property type="entry name" value="DEATH-like_dom_sf"/>
</dbReference>
<dbReference type="EMBL" id="JAUYZG010000019">
    <property type="protein sequence ID" value="KAK2878853.1"/>
    <property type="molecule type" value="Genomic_DNA"/>
</dbReference>
<comment type="subcellular location">
    <subcellularLocation>
        <location evidence="1">Cytoplasm</location>
    </subcellularLocation>
</comment>
<gene>
    <name evidence="8" type="ORF">Q8A67_019644</name>
</gene>